<dbReference type="EMBL" id="CAJNOR010001372">
    <property type="protein sequence ID" value="CAF1131082.1"/>
    <property type="molecule type" value="Genomic_DNA"/>
</dbReference>
<sequence>MDRIEENQTDAPSVIFKSWPIDWDDDEEFRAGYPFELNPLEEIDELQNEGEKESCLVESSTESNNYDDSQQSVTLSSNDCKQNNNKGSEKNYESSELSFCQQEIDKKKSKNYNNESDCDTNTNENEFQKKCEQNQPNAYCIVQVNDISQKKKDKTDLAK</sequence>
<feature type="region of interest" description="Disordered" evidence="1">
    <location>
        <begin position="46"/>
        <end position="95"/>
    </location>
</feature>
<keyword evidence="3" id="KW-1185">Reference proteome</keyword>
<gene>
    <name evidence="2" type="ORF">XAT740_LOCUS19905</name>
</gene>
<name>A0A814RB29_ADIRI</name>
<comment type="caution">
    <text evidence="2">The sequence shown here is derived from an EMBL/GenBank/DDBJ whole genome shotgun (WGS) entry which is preliminary data.</text>
</comment>
<organism evidence="2 3">
    <name type="scientific">Adineta ricciae</name>
    <name type="common">Rotifer</name>
    <dbReference type="NCBI Taxonomy" id="249248"/>
    <lineage>
        <taxon>Eukaryota</taxon>
        <taxon>Metazoa</taxon>
        <taxon>Spiralia</taxon>
        <taxon>Gnathifera</taxon>
        <taxon>Rotifera</taxon>
        <taxon>Eurotatoria</taxon>
        <taxon>Bdelloidea</taxon>
        <taxon>Adinetida</taxon>
        <taxon>Adinetidae</taxon>
        <taxon>Adineta</taxon>
    </lineage>
</organism>
<protein>
    <submittedName>
        <fullName evidence="2">Uncharacterized protein</fullName>
    </submittedName>
</protein>
<feature type="compositionally biased region" description="Polar residues" evidence="1">
    <location>
        <begin position="57"/>
        <end position="86"/>
    </location>
</feature>
<dbReference type="AlphaFoldDB" id="A0A814RB29"/>
<accession>A0A814RB29</accession>
<reference evidence="2" key="1">
    <citation type="submission" date="2021-02" db="EMBL/GenBank/DDBJ databases">
        <authorList>
            <person name="Nowell W R."/>
        </authorList>
    </citation>
    <scope>NUCLEOTIDE SEQUENCE</scope>
</reference>
<evidence type="ECO:0000313" key="3">
    <source>
        <dbReference type="Proteomes" id="UP000663828"/>
    </source>
</evidence>
<evidence type="ECO:0000313" key="2">
    <source>
        <dbReference type="EMBL" id="CAF1131082.1"/>
    </source>
</evidence>
<evidence type="ECO:0000256" key="1">
    <source>
        <dbReference type="SAM" id="MobiDB-lite"/>
    </source>
</evidence>
<proteinExistence type="predicted"/>
<dbReference type="Proteomes" id="UP000663828">
    <property type="component" value="Unassembled WGS sequence"/>
</dbReference>